<keyword evidence="4" id="KW-1185">Reference proteome</keyword>
<evidence type="ECO:0000313" key="3">
    <source>
        <dbReference type="EMBL" id="AKB75599.1"/>
    </source>
</evidence>
<dbReference type="GeneID" id="24807162"/>
<keyword evidence="1" id="KW-0472">Membrane</keyword>
<accession>A0A0E3S3P0</accession>
<name>A0A0E3S3P0_9EURY</name>
<reference evidence="3 4" key="1">
    <citation type="submission" date="2014-07" db="EMBL/GenBank/DDBJ databases">
        <title>Methanogenic archaea and the global carbon cycle.</title>
        <authorList>
            <person name="Henriksen J.R."/>
            <person name="Luke J."/>
            <person name="Reinhart S."/>
            <person name="Benedict M.N."/>
            <person name="Youngblut N.D."/>
            <person name="Metcalf M.E."/>
            <person name="Whitaker R.J."/>
            <person name="Metcalf W.W."/>
        </authorList>
    </citation>
    <scope>NUCLEOTIDE SEQUENCE [LARGE SCALE GENOMIC DNA]</scope>
    <source>
        <strain evidence="3 4">Z-7289</strain>
    </source>
</reference>
<dbReference type="Proteomes" id="UP000033072">
    <property type="component" value="Chromosome"/>
</dbReference>
<feature type="domain" description="CARDB" evidence="2">
    <location>
        <begin position="159"/>
        <end position="239"/>
    </location>
</feature>
<evidence type="ECO:0000313" key="4">
    <source>
        <dbReference type="Proteomes" id="UP000033072"/>
    </source>
</evidence>
<dbReference type="InterPro" id="IPR011635">
    <property type="entry name" value="CARDB"/>
</dbReference>
<dbReference type="PANTHER" id="PTHR35902">
    <property type="entry name" value="S-LAYER DOMAIN-LIKE PROTEIN-RELATED"/>
    <property type="match status" value="1"/>
</dbReference>
<organism evidence="3 4">
    <name type="scientific">Methanosarcina lacustris Z-7289</name>
    <dbReference type="NCBI Taxonomy" id="1434111"/>
    <lineage>
        <taxon>Archaea</taxon>
        <taxon>Methanobacteriati</taxon>
        <taxon>Methanobacteriota</taxon>
        <taxon>Stenosarchaea group</taxon>
        <taxon>Methanomicrobia</taxon>
        <taxon>Methanosarcinales</taxon>
        <taxon>Methanosarcinaceae</taxon>
        <taxon>Methanosarcina</taxon>
    </lineage>
</organism>
<dbReference type="HOGENOM" id="CLU_673713_0_0_2"/>
<dbReference type="PANTHER" id="PTHR35902:SF3">
    <property type="entry name" value="NPCBM-ASSOCIATED, NEW3 DOMAIN OF ALPHA-GALACTOSIDASE"/>
    <property type="match status" value="1"/>
</dbReference>
<proteinExistence type="predicted"/>
<sequence length="418" mass="46111">MSLKMNRNTKLTYLLLFVFAIILSGSSTAEAEISSYACVNAEVQEISPSSIGIDEEFTLGINLESCGTKTPEDITFEIISIPSDIIVTENLVTKVSKLTYSTSERYLLYHMRTTPDAKPGPHLIKMKLTYANKPVDTEKYYEVEIRVIGEDAEPRISSVKTNPEYIYEGDTVDLRLGIENFGEAIAKSVSINLDHDFKGIKTSTIGTLGLNESQTALFKFKANRSGEFKIPVIIDYEDDFGKQQDEYEIGITVLDKKGSLNLASVKVDPVLPYTGDTVELTMRIENSGDRTINSIRVYADHPFKGLKESFIGTLDPNEDGPAVITFIVDQEGEYEIPVTITYSDDFGEEQIEKKINLIVLKSSSGAGTAAIVLLVLAVIGGLIYINYRTKKSKDEIIKQLMEGSGNLEGSGNSANNKK</sequence>
<evidence type="ECO:0000259" key="2">
    <source>
        <dbReference type="Pfam" id="PF07705"/>
    </source>
</evidence>
<feature type="transmembrane region" description="Helical" evidence="1">
    <location>
        <begin position="366"/>
        <end position="387"/>
    </location>
</feature>
<keyword evidence="1" id="KW-1133">Transmembrane helix</keyword>
<dbReference type="Pfam" id="PF07705">
    <property type="entry name" value="CARDB"/>
    <property type="match status" value="1"/>
</dbReference>
<evidence type="ECO:0000256" key="1">
    <source>
        <dbReference type="SAM" id="Phobius"/>
    </source>
</evidence>
<gene>
    <name evidence="3" type="ORF">MSLAZ_2338</name>
</gene>
<dbReference type="Gene3D" id="2.60.40.10">
    <property type="entry name" value="Immunoglobulins"/>
    <property type="match status" value="2"/>
</dbReference>
<dbReference type="RefSeq" id="WP_232308552.1">
    <property type="nucleotide sequence ID" value="NZ_CP009515.1"/>
</dbReference>
<dbReference type="InterPro" id="IPR013783">
    <property type="entry name" value="Ig-like_fold"/>
</dbReference>
<dbReference type="AlphaFoldDB" id="A0A0E3S3P0"/>
<dbReference type="EMBL" id="CP009515">
    <property type="protein sequence ID" value="AKB75599.1"/>
    <property type="molecule type" value="Genomic_DNA"/>
</dbReference>
<dbReference type="PATRIC" id="fig|1434111.4.peg.3114"/>
<keyword evidence="1" id="KW-0812">Transmembrane</keyword>
<dbReference type="KEGG" id="mls:MSLAZ_2338"/>
<dbReference type="STRING" id="1434111.MSLAZ_2338"/>
<protein>
    <recommendedName>
        <fullName evidence="2">CARDB domain-containing protein</fullName>
    </recommendedName>
</protein>